<dbReference type="Gene3D" id="3.90.950.10">
    <property type="match status" value="1"/>
</dbReference>
<feature type="active site" description="Proton acceptor" evidence="10">
    <location>
        <position position="73"/>
    </location>
</feature>
<comment type="catalytic activity">
    <reaction evidence="10">
        <text>ITP + H2O = IMP + diphosphate + H(+)</text>
        <dbReference type="Rhea" id="RHEA:29399"/>
        <dbReference type="ChEBI" id="CHEBI:15377"/>
        <dbReference type="ChEBI" id="CHEBI:15378"/>
        <dbReference type="ChEBI" id="CHEBI:33019"/>
        <dbReference type="ChEBI" id="CHEBI:58053"/>
        <dbReference type="ChEBI" id="CHEBI:61402"/>
        <dbReference type="EC" id="3.6.1.66"/>
    </reaction>
</comment>
<evidence type="ECO:0000256" key="6">
    <source>
        <dbReference type="ARBA" id="ARBA00022842"/>
    </source>
</evidence>
<evidence type="ECO:0000256" key="11">
    <source>
        <dbReference type="RuleBase" id="RU003781"/>
    </source>
</evidence>
<dbReference type="PANTHER" id="PTHR11067">
    <property type="entry name" value="INOSINE TRIPHOSPHATE PYROPHOSPHATASE/HAM1 PROTEIN"/>
    <property type="match status" value="1"/>
</dbReference>
<protein>
    <recommendedName>
        <fullName evidence="10">dITP/XTP pyrophosphatase</fullName>
        <ecNumber evidence="10">3.6.1.66</ecNumber>
    </recommendedName>
    <alternativeName>
        <fullName evidence="10">Non-canonical purine NTP pyrophosphatase</fullName>
    </alternativeName>
    <alternativeName>
        <fullName evidence="10">Non-standard purine NTP pyrophosphatase</fullName>
    </alternativeName>
    <alternativeName>
        <fullName evidence="10">Nucleoside-triphosphate diphosphatase</fullName>
    </alternativeName>
    <alternativeName>
        <fullName evidence="10">Nucleoside-triphosphate pyrophosphatase</fullName>
        <shortName evidence="10">NTPase</shortName>
    </alternativeName>
</protein>
<proteinExistence type="inferred from homology"/>
<keyword evidence="3 10" id="KW-0479">Metal-binding</keyword>
<dbReference type="EMBL" id="FNNG01000018">
    <property type="protein sequence ID" value="SDX74799.1"/>
    <property type="molecule type" value="Genomic_DNA"/>
</dbReference>
<feature type="binding site" evidence="10">
    <location>
        <begin position="10"/>
        <end position="15"/>
    </location>
    <ligand>
        <name>substrate</name>
    </ligand>
</feature>
<keyword evidence="4 10" id="KW-0547">Nucleotide-binding</keyword>
<dbReference type="CDD" id="cd00515">
    <property type="entry name" value="HAM1"/>
    <property type="match status" value="1"/>
</dbReference>
<evidence type="ECO:0000256" key="4">
    <source>
        <dbReference type="ARBA" id="ARBA00022741"/>
    </source>
</evidence>
<feature type="binding site" evidence="10">
    <location>
        <begin position="156"/>
        <end position="159"/>
    </location>
    <ligand>
        <name>substrate</name>
    </ligand>
</feature>
<keyword evidence="7 10" id="KW-0546">Nucleotide metabolism</keyword>
<evidence type="ECO:0000256" key="10">
    <source>
        <dbReference type="HAMAP-Rule" id="MF_01405"/>
    </source>
</evidence>
<evidence type="ECO:0000313" key="13">
    <source>
        <dbReference type="Proteomes" id="UP000198828"/>
    </source>
</evidence>
<sequence>MNRRRLILSTGNINKVEEIKDILKDLPLDVLSKKDLGLGSIEVEENGDTLEENAIIKAKSLANMVDGMVMADDSGLFVNYLNGEPGVHSARYAGINARDDENNIKLLNRLKGVPLEKRDAYFKTVIVLVTEKGEVITVTGKCEGYIGFEPKGEEGFGYDPLFVVKGYDKTFAELGEEIKNKISHRARALNKLKIEMKKILEDD</sequence>
<comment type="cofactor">
    <cofactor evidence="10">
        <name>Mg(2+)</name>
        <dbReference type="ChEBI" id="CHEBI:18420"/>
    </cofactor>
    <text evidence="10">Binds 1 Mg(2+) ion per subunit.</text>
</comment>
<evidence type="ECO:0000256" key="1">
    <source>
        <dbReference type="ARBA" id="ARBA00008023"/>
    </source>
</evidence>
<comment type="catalytic activity">
    <reaction evidence="9 10">
        <text>XTP + H2O = XMP + diphosphate + H(+)</text>
        <dbReference type="Rhea" id="RHEA:28610"/>
        <dbReference type="ChEBI" id="CHEBI:15377"/>
        <dbReference type="ChEBI" id="CHEBI:15378"/>
        <dbReference type="ChEBI" id="CHEBI:33019"/>
        <dbReference type="ChEBI" id="CHEBI:57464"/>
        <dbReference type="ChEBI" id="CHEBI:61314"/>
        <dbReference type="EC" id="3.6.1.66"/>
    </reaction>
</comment>
<name>A0A1H3EA73_9FIRM</name>
<dbReference type="SUPFAM" id="SSF52972">
    <property type="entry name" value="ITPase-like"/>
    <property type="match status" value="1"/>
</dbReference>
<reference evidence="12 13" key="1">
    <citation type="submission" date="2016-10" db="EMBL/GenBank/DDBJ databases">
        <authorList>
            <person name="de Groot N.N."/>
        </authorList>
    </citation>
    <scope>NUCLEOTIDE SEQUENCE [LARGE SCALE GENOMIC DNA]</scope>
    <source>
        <strain evidence="12 13">DSM 23310</strain>
    </source>
</reference>
<dbReference type="GO" id="GO:0046872">
    <property type="term" value="F:metal ion binding"/>
    <property type="evidence" value="ECO:0007669"/>
    <property type="project" value="UniProtKB-KW"/>
</dbReference>
<evidence type="ECO:0000256" key="3">
    <source>
        <dbReference type="ARBA" id="ARBA00022723"/>
    </source>
</evidence>
<dbReference type="PANTHER" id="PTHR11067:SF9">
    <property type="entry name" value="INOSINE TRIPHOSPHATE PYROPHOSPHATASE"/>
    <property type="match status" value="1"/>
</dbReference>
<dbReference type="HAMAP" id="MF_01405">
    <property type="entry name" value="Non_canon_purine_NTPase"/>
    <property type="match status" value="1"/>
</dbReference>
<dbReference type="EC" id="3.6.1.66" evidence="10"/>
<dbReference type="AlphaFoldDB" id="A0A1H3EA73"/>
<dbReference type="InterPro" id="IPR002637">
    <property type="entry name" value="RdgB/HAM1"/>
</dbReference>
<comment type="subunit">
    <text evidence="2 10">Homodimer.</text>
</comment>
<comment type="catalytic activity">
    <reaction evidence="8 10">
        <text>dITP + H2O = dIMP + diphosphate + H(+)</text>
        <dbReference type="Rhea" id="RHEA:28342"/>
        <dbReference type="ChEBI" id="CHEBI:15377"/>
        <dbReference type="ChEBI" id="CHEBI:15378"/>
        <dbReference type="ChEBI" id="CHEBI:33019"/>
        <dbReference type="ChEBI" id="CHEBI:61194"/>
        <dbReference type="ChEBI" id="CHEBI:61382"/>
        <dbReference type="EC" id="3.6.1.66"/>
    </reaction>
</comment>
<evidence type="ECO:0000313" key="12">
    <source>
        <dbReference type="EMBL" id="SDX74799.1"/>
    </source>
</evidence>
<dbReference type="GO" id="GO:0005829">
    <property type="term" value="C:cytosol"/>
    <property type="evidence" value="ECO:0007669"/>
    <property type="project" value="TreeGrafter"/>
</dbReference>
<keyword evidence="5 10" id="KW-0378">Hydrolase</keyword>
<organism evidence="12 13">
    <name type="scientific">Tepidimicrobium xylanilyticum</name>
    <dbReference type="NCBI Taxonomy" id="1123352"/>
    <lineage>
        <taxon>Bacteria</taxon>
        <taxon>Bacillati</taxon>
        <taxon>Bacillota</taxon>
        <taxon>Tissierellia</taxon>
        <taxon>Tissierellales</taxon>
        <taxon>Tepidimicrobiaceae</taxon>
        <taxon>Tepidimicrobium</taxon>
    </lineage>
</organism>
<comment type="similarity">
    <text evidence="1 10 11">Belongs to the HAM1 NTPase family.</text>
</comment>
<dbReference type="GO" id="GO:0009146">
    <property type="term" value="P:purine nucleoside triphosphate catabolic process"/>
    <property type="evidence" value="ECO:0007669"/>
    <property type="project" value="UniProtKB-UniRule"/>
</dbReference>
<dbReference type="Pfam" id="PF01725">
    <property type="entry name" value="Ham1p_like"/>
    <property type="match status" value="1"/>
</dbReference>
<dbReference type="OrthoDB" id="9807456at2"/>
<dbReference type="Proteomes" id="UP000198828">
    <property type="component" value="Unassembled WGS sequence"/>
</dbReference>
<dbReference type="GO" id="GO:0036222">
    <property type="term" value="F:XTP diphosphatase activity"/>
    <property type="evidence" value="ECO:0007669"/>
    <property type="project" value="UniProtKB-UniRule"/>
</dbReference>
<dbReference type="FunFam" id="3.90.950.10:FF:000001">
    <property type="entry name" value="dITP/XTP pyrophosphatase"/>
    <property type="match status" value="1"/>
</dbReference>
<dbReference type="GO" id="GO:0035870">
    <property type="term" value="F:dITP diphosphatase activity"/>
    <property type="evidence" value="ECO:0007669"/>
    <property type="project" value="UniProtKB-UniRule"/>
</dbReference>
<dbReference type="InterPro" id="IPR029001">
    <property type="entry name" value="ITPase-like_fam"/>
</dbReference>
<accession>A0A1H3EA73</accession>
<dbReference type="InterPro" id="IPR020922">
    <property type="entry name" value="dITP/XTP_pyrophosphatase"/>
</dbReference>
<dbReference type="NCBIfam" id="TIGR00042">
    <property type="entry name" value="RdgB/HAM1 family non-canonical purine NTP pyrophosphatase"/>
    <property type="match status" value="1"/>
</dbReference>
<evidence type="ECO:0000256" key="9">
    <source>
        <dbReference type="ARBA" id="ARBA00052017"/>
    </source>
</evidence>
<dbReference type="GO" id="GO:0009117">
    <property type="term" value="P:nucleotide metabolic process"/>
    <property type="evidence" value="ECO:0007669"/>
    <property type="project" value="UniProtKB-KW"/>
</dbReference>
<dbReference type="GO" id="GO:0000166">
    <property type="term" value="F:nucleotide binding"/>
    <property type="evidence" value="ECO:0007669"/>
    <property type="project" value="UniProtKB-KW"/>
</dbReference>
<feature type="binding site" evidence="10">
    <location>
        <position position="44"/>
    </location>
    <ligand>
        <name>Mg(2+)</name>
        <dbReference type="ChEBI" id="CHEBI:18420"/>
    </ligand>
</feature>
<dbReference type="RefSeq" id="WP_093754823.1">
    <property type="nucleotide sequence ID" value="NZ_BSYN01000001.1"/>
</dbReference>
<feature type="binding site" evidence="10">
    <location>
        <position position="73"/>
    </location>
    <ligand>
        <name>Mg(2+)</name>
        <dbReference type="ChEBI" id="CHEBI:18420"/>
    </ligand>
</feature>
<evidence type="ECO:0000256" key="5">
    <source>
        <dbReference type="ARBA" id="ARBA00022801"/>
    </source>
</evidence>
<keyword evidence="13" id="KW-1185">Reference proteome</keyword>
<keyword evidence="6 10" id="KW-0460">Magnesium</keyword>
<comment type="function">
    <text evidence="10">Pyrophosphatase that catalyzes the hydrolysis of nucleoside triphosphates to their monophosphate derivatives, with a high preference for the non-canonical purine nucleotides XTP (xanthosine triphosphate), dITP (deoxyinosine triphosphate) and ITP. Seems to function as a house-cleaning enzyme that removes non-canonical purine nucleotides from the nucleotide pool, thus preventing their incorporation into DNA/RNA and avoiding chromosomal lesions.</text>
</comment>
<feature type="binding site" evidence="10">
    <location>
        <begin position="184"/>
        <end position="185"/>
    </location>
    <ligand>
        <name>substrate</name>
    </ligand>
</feature>
<evidence type="ECO:0000256" key="2">
    <source>
        <dbReference type="ARBA" id="ARBA00011738"/>
    </source>
</evidence>
<feature type="binding site" evidence="10">
    <location>
        <position position="74"/>
    </location>
    <ligand>
        <name>substrate</name>
    </ligand>
</feature>
<dbReference type="GO" id="GO:0017111">
    <property type="term" value="F:ribonucleoside triphosphate phosphatase activity"/>
    <property type="evidence" value="ECO:0007669"/>
    <property type="project" value="InterPro"/>
</dbReference>
<evidence type="ECO:0000256" key="7">
    <source>
        <dbReference type="ARBA" id="ARBA00023080"/>
    </source>
</evidence>
<feature type="binding site" evidence="10">
    <location>
        <position position="179"/>
    </location>
    <ligand>
        <name>substrate</name>
    </ligand>
</feature>
<evidence type="ECO:0000256" key="8">
    <source>
        <dbReference type="ARBA" id="ARBA00051875"/>
    </source>
</evidence>
<dbReference type="GO" id="GO:0036220">
    <property type="term" value="F:ITP diphosphatase activity"/>
    <property type="evidence" value="ECO:0007669"/>
    <property type="project" value="UniProtKB-UniRule"/>
</dbReference>
<gene>
    <name evidence="12" type="ORF">SAMN05660923_02855</name>
</gene>
<dbReference type="NCBIfam" id="NF011397">
    <property type="entry name" value="PRK14822.1"/>
    <property type="match status" value="1"/>
</dbReference>